<protein>
    <submittedName>
        <fullName evidence="2">Uncharacterized protein</fullName>
    </submittedName>
</protein>
<feature type="compositionally biased region" description="Basic residues" evidence="1">
    <location>
        <begin position="73"/>
        <end position="84"/>
    </location>
</feature>
<feature type="compositionally biased region" description="Basic residues" evidence="1">
    <location>
        <begin position="179"/>
        <end position="189"/>
    </location>
</feature>
<feature type="region of interest" description="Disordered" evidence="1">
    <location>
        <begin position="148"/>
        <end position="225"/>
    </location>
</feature>
<feature type="compositionally biased region" description="Polar residues" evidence="1">
    <location>
        <begin position="1"/>
        <end position="11"/>
    </location>
</feature>
<dbReference type="AlphaFoldDB" id="A0A1H0Z8N4"/>
<accession>A0A1H0Z8N4</accession>
<feature type="compositionally biased region" description="Low complexity" evidence="1">
    <location>
        <begin position="29"/>
        <end position="39"/>
    </location>
</feature>
<dbReference type="EMBL" id="FNKB01000001">
    <property type="protein sequence ID" value="SDQ23813.1"/>
    <property type="molecule type" value="Genomic_DNA"/>
</dbReference>
<feature type="region of interest" description="Disordered" evidence="1">
    <location>
        <begin position="1"/>
        <end position="107"/>
    </location>
</feature>
<evidence type="ECO:0000256" key="1">
    <source>
        <dbReference type="SAM" id="MobiDB-lite"/>
    </source>
</evidence>
<sequence>MRQRGSATSHARPQATIAKSATAPHGTRAIRSGRGAGAASPPPSAPAAAVVCADSGDTHSPSHSPATLAHGLGRPRLKRTSRHPRTSEPRAAGRRHAGDLASRRGSGFGVMQEIRRRAVPHSAFRPARRRISCTAEVGAAGGSAGAWVSARDSGHVGQRAGQRARGRARPRERPPGAAHRPRAALRRPRCPSARARSRAGAPHRCPRRCARTRGWPCAASPGTPT</sequence>
<evidence type="ECO:0000313" key="2">
    <source>
        <dbReference type="EMBL" id="SDQ23813.1"/>
    </source>
</evidence>
<proteinExistence type="predicted"/>
<dbReference type="Proteomes" id="UP000182690">
    <property type="component" value="Unassembled WGS sequence"/>
</dbReference>
<gene>
    <name evidence="2" type="ORF">SAMN04488565_1542</name>
</gene>
<feature type="compositionally biased region" description="Low complexity" evidence="1">
    <location>
        <begin position="190"/>
        <end position="203"/>
    </location>
</feature>
<organism evidence="2 3">
    <name type="scientific">Leucobacter chromiiresistens</name>
    <dbReference type="NCBI Taxonomy" id="1079994"/>
    <lineage>
        <taxon>Bacteria</taxon>
        <taxon>Bacillati</taxon>
        <taxon>Actinomycetota</taxon>
        <taxon>Actinomycetes</taxon>
        <taxon>Micrococcales</taxon>
        <taxon>Microbacteriaceae</taxon>
        <taxon>Leucobacter</taxon>
    </lineage>
</organism>
<reference evidence="2 3" key="1">
    <citation type="submission" date="2016-10" db="EMBL/GenBank/DDBJ databases">
        <authorList>
            <person name="de Groot N.N."/>
        </authorList>
    </citation>
    <scope>NUCLEOTIDE SEQUENCE [LARGE SCALE GENOMIC DNA]</scope>
    <source>
        <strain evidence="2 3">DSM 22788</strain>
    </source>
</reference>
<evidence type="ECO:0000313" key="3">
    <source>
        <dbReference type="Proteomes" id="UP000182690"/>
    </source>
</evidence>
<name>A0A1H0Z8N4_9MICO</name>